<dbReference type="PANTHER" id="PTHR36115">
    <property type="entry name" value="PROLINE-RICH ANTIGEN HOMOLOG-RELATED"/>
    <property type="match status" value="1"/>
</dbReference>
<sequence length="126" mass="14131">MLVPTLLMAWYSLCPLLFWARSSRYQAGDRDYVQSAFNSLSTIYQVVLPIYWGGQTIGKRAIKARIVRVDGGPVGWWTMIRRVYISGLVYAFTLGIALIVSAIMIGTREGKRGIHDFIAGTQVVED</sequence>
<reference evidence="8 9" key="1">
    <citation type="submission" date="2020-08" db="EMBL/GenBank/DDBJ databases">
        <title>Genomic Encyclopedia of Type Strains, Phase III (KMG-III): the genomes of soil and plant-associated and newly described type strains.</title>
        <authorList>
            <person name="Whitman W."/>
        </authorList>
    </citation>
    <scope>NUCLEOTIDE SEQUENCE [LARGE SCALE GENOMIC DNA]</scope>
    <source>
        <strain evidence="8 9">CECT 5862</strain>
    </source>
</reference>
<feature type="transmembrane region" description="Helical" evidence="6">
    <location>
        <begin position="83"/>
        <end position="105"/>
    </location>
</feature>
<evidence type="ECO:0000259" key="7">
    <source>
        <dbReference type="Pfam" id="PF06271"/>
    </source>
</evidence>
<evidence type="ECO:0000256" key="1">
    <source>
        <dbReference type="ARBA" id="ARBA00004651"/>
    </source>
</evidence>
<comment type="caution">
    <text evidence="8">The sequence shown here is derived from an EMBL/GenBank/DDBJ whole genome shotgun (WGS) entry which is preliminary data.</text>
</comment>
<dbReference type="RefSeq" id="WP_343060506.1">
    <property type="nucleotide sequence ID" value="NZ_JACHXK010000004.1"/>
</dbReference>
<evidence type="ECO:0000256" key="3">
    <source>
        <dbReference type="ARBA" id="ARBA00022692"/>
    </source>
</evidence>
<evidence type="ECO:0000256" key="5">
    <source>
        <dbReference type="ARBA" id="ARBA00023136"/>
    </source>
</evidence>
<evidence type="ECO:0000256" key="4">
    <source>
        <dbReference type="ARBA" id="ARBA00022989"/>
    </source>
</evidence>
<dbReference type="EMBL" id="JACHXK010000004">
    <property type="protein sequence ID" value="MBB3110369.1"/>
    <property type="molecule type" value="Genomic_DNA"/>
</dbReference>
<evidence type="ECO:0000313" key="9">
    <source>
        <dbReference type="Proteomes" id="UP000570361"/>
    </source>
</evidence>
<keyword evidence="4 6" id="KW-1133">Transmembrane helix</keyword>
<proteinExistence type="predicted"/>
<name>A0A7W5FMU2_9BACL</name>
<keyword evidence="3 6" id="KW-0812">Transmembrane</keyword>
<feature type="domain" description="RDD" evidence="7">
    <location>
        <begin position="31"/>
        <end position="120"/>
    </location>
</feature>
<evidence type="ECO:0000256" key="2">
    <source>
        <dbReference type="ARBA" id="ARBA00022475"/>
    </source>
</evidence>
<gene>
    <name evidence="8" type="ORF">FHS18_002436</name>
</gene>
<evidence type="ECO:0000256" key="6">
    <source>
        <dbReference type="SAM" id="Phobius"/>
    </source>
</evidence>
<keyword evidence="5 6" id="KW-0472">Membrane</keyword>
<organism evidence="8 9">
    <name type="scientific">Paenibacillus phyllosphaerae</name>
    <dbReference type="NCBI Taxonomy" id="274593"/>
    <lineage>
        <taxon>Bacteria</taxon>
        <taxon>Bacillati</taxon>
        <taxon>Bacillota</taxon>
        <taxon>Bacilli</taxon>
        <taxon>Bacillales</taxon>
        <taxon>Paenibacillaceae</taxon>
        <taxon>Paenibacillus</taxon>
    </lineage>
</organism>
<comment type="subcellular location">
    <subcellularLocation>
        <location evidence="1">Cell membrane</location>
        <topology evidence="1">Multi-pass membrane protein</topology>
    </subcellularLocation>
</comment>
<keyword evidence="2" id="KW-1003">Cell membrane</keyword>
<accession>A0A7W5FMU2</accession>
<dbReference type="Proteomes" id="UP000570361">
    <property type="component" value="Unassembled WGS sequence"/>
</dbReference>
<keyword evidence="9" id="KW-1185">Reference proteome</keyword>
<dbReference type="GO" id="GO:0005886">
    <property type="term" value="C:plasma membrane"/>
    <property type="evidence" value="ECO:0007669"/>
    <property type="project" value="UniProtKB-SubCell"/>
</dbReference>
<dbReference type="InterPro" id="IPR010432">
    <property type="entry name" value="RDD"/>
</dbReference>
<dbReference type="AlphaFoldDB" id="A0A7W5FMU2"/>
<dbReference type="Pfam" id="PF06271">
    <property type="entry name" value="RDD"/>
    <property type="match status" value="1"/>
</dbReference>
<evidence type="ECO:0000313" key="8">
    <source>
        <dbReference type="EMBL" id="MBB3110369.1"/>
    </source>
</evidence>
<protein>
    <submittedName>
        <fullName evidence="8">Putative RDD family membrane protein YckC</fullName>
    </submittedName>
</protein>
<dbReference type="InterPro" id="IPR051791">
    <property type="entry name" value="Pra-immunoreactive"/>
</dbReference>
<dbReference type="PANTHER" id="PTHR36115:SF9">
    <property type="entry name" value="LMO1584 PROTEIN"/>
    <property type="match status" value="1"/>
</dbReference>